<keyword evidence="3" id="KW-1185">Reference proteome</keyword>
<feature type="region of interest" description="Disordered" evidence="1">
    <location>
        <begin position="109"/>
        <end position="136"/>
    </location>
</feature>
<gene>
    <name evidence="2" type="ORF">M513_07481</name>
</gene>
<evidence type="ECO:0000256" key="1">
    <source>
        <dbReference type="SAM" id="MobiDB-lite"/>
    </source>
</evidence>
<feature type="compositionally biased region" description="Basic and acidic residues" evidence="1">
    <location>
        <begin position="45"/>
        <end position="62"/>
    </location>
</feature>
<sequence>MSSAEEKKVAERRNSRKKSFTRLQNDSAVTQDVKANAMPANRSHSKSEEKKEVKTKTDERKLLSPSSHSKRLSFLNLTKRLSPLKTMNDIFNPVIKFGETATKLLSDRPSYIPSEGSELTTPPIDTSPEMGSDTTTLSPVKRLRRSTLKFHIFKKRKTIVQMHAAAKTEKSLGELAKEKNFTAAQMRRVSKVKNNKTNGQPIVKVPNELLEDRTVRNRVSFDTQLSMLGRSISNLLNGLIAEADLPLKTDGIRSAEQAKKDITNKQGTSINLTKRPATCTCATTAVAAPVNVNCQTKQGEKIIHSAGCPLGNEAEESEQSEGSEMQRSVKDCAEKDKANKGRSSFAEKKPIGSSLK</sequence>
<protein>
    <submittedName>
        <fullName evidence="2">Uncharacterized protein</fullName>
    </submittedName>
</protein>
<feature type="compositionally biased region" description="Basic and acidic residues" evidence="1">
    <location>
        <begin position="1"/>
        <end position="13"/>
    </location>
</feature>
<feature type="region of interest" description="Disordered" evidence="1">
    <location>
        <begin position="1"/>
        <end position="68"/>
    </location>
</feature>
<organism evidence="2 3">
    <name type="scientific">Trichuris suis</name>
    <name type="common">pig whipworm</name>
    <dbReference type="NCBI Taxonomy" id="68888"/>
    <lineage>
        <taxon>Eukaryota</taxon>
        <taxon>Metazoa</taxon>
        <taxon>Ecdysozoa</taxon>
        <taxon>Nematoda</taxon>
        <taxon>Enoplea</taxon>
        <taxon>Dorylaimia</taxon>
        <taxon>Trichinellida</taxon>
        <taxon>Trichuridae</taxon>
        <taxon>Trichuris</taxon>
    </lineage>
</organism>
<proteinExistence type="predicted"/>
<name>A0A085M306_9BILA</name>
<feature type="compositionally biased region" description="Polar residues" evidence="1">
    <location>
        <begin position="21"/>
        <end position="30"/>
    </location>
</feature>
<reference evidence="2 3" key="1">
    <citation type="journal article" date="2014" name="Nat. Genet.">
        <title>Genome and transcriptome of the porcine whipworm Trichuris suis.</title>
        <authorList>
            <person name="Jex A.R."/>
            <person name="Nejsum P."/>
            <person name="Schwarz E.M."/>
            <person name="Hu L."/>
            <person name="Young N.D."/>
            <person name="Hall R.S."/>
            <person name="Korhonen P.K."/>
            <person name="Liao S."/>
            <person name="Thamsborg S."/>
            <person name="Xia J."/>
            <person name="Xu P."/>
            <person name="Wang S."/>
            <person name="Scheerlinck J.P."/>
            <person name="Hofmann A."/>
            <person name="Sternberg P.W."/>
            <person name="Wang J."/>
            <person name="Gasser R.B."/>
        </authorList>
    </citation>
    <scope>NUCLEOTIDE SEQUENCE [LARGE SCALE GENOMIC DNA]</scope>
    <source>
        <strain evidence="2">DCEP-RM93M</strain>
    </source>
</reference>
<evidence type="ECO:0000313" key="3">
    <source>
        <dbReference type="Proteomes" id="UP000030764"/>
    </source>
</evidence>
<evidence type="ECO:0000313" key="2">
    <source>
        <dbReference type="EMBL" id="KFD51602.1"/>
    </source>
</evidence>
<dbReference type="EMBL" id="KL363237">
    <property type="protein sequence ID" value="KFD51602.1"/>
    <property type="molecule type" value="Genomic_DNA"/>
</dbReference>
<dbReference type="AlphaFoldDB" id="A0A085M306"/>
<accession>A0A085M306</accession>
<feature type="compositionally biased region" description="Basic and acidic residues" evidence="1">
    <location>
        <begin position="327"/>
        <end position="350"/>
    </location>
</feature>
<feature type="region of interest" description="Disordered" evidence="1">
    <location>
        <begin position="312"/>
        <end position="356"/>
    </location>
</feature>
<dbReference type="Proteomes" id="UP000030764">
    <property type="component" value="Unassembled WGS sequence"/>
</dbReference>